<dbReference type="InterPro" id="IPR009045">
    <property type="entry name" value="Zn_M74/Hedgehog-like"/>
</dbReference>
<evidence type="ECO:0000256" key="2">
    <source>
        <dbReference type="SAM" id="SignalP"/>
    </source>
</evidence>
<dbReference type="RefSeq" id="WP_071831151.1">
    <property type="nucleotide sequence ID" value="NZ_LSRP01000004.1"/>
</dbReference>
<dbReference type="EMBL" id="LSRP01000004">
    <property type="protein sequence ID" value="OJG00940.1"/>
    <property type="molecule type" value="Genomic_DNA"/>
</dbReference>
<proteinExistence type="predicted"/>
<feature type="chain" id="PRO_5025041183" description="Peptidase M15A C-terminal domain-containing protein" evidence="2">
    <location>
        <begin position="25"/>
        <end position="462"/>
    </location>
</feature>
<accession>A0A657LYT5</accession>
<dbReference type="AlphaFoldDB" id="A0A657LYT5"/>
<dbReference type="SUPFAM" id="SSF55166">
    <property type="entry name" value="Hedgehog/DD-peptidase"/>
    <property type="match status" value="1"/>
</dbReference>
<feature type="signal peptide" evidence="2">
    <location>
        <begin position="1"/>
        <end position="24"/>
    </location>
</feature>
<feature type="compositionally biased region" description="Polar residues" evidence="1">
    <location>
        <begin position="144"/>
        <end position="161"/>
    </location>
</feature>
<dbReference type="Proteomes" id="UP000182661">
    <property type="component" value="Unassembled WGS sequence"/>
</dbReference>
<evidence type="ECO:0000313" key="4">
    <source>
        <dbReference type="EMBL" id="OJG00940.1"/>
    </source>
</evidence>
<feature type="domain" description="Peptidase M15A C-terminal" evidence="3">
    <location>
        <begin position="343"/>
        <end position="446"/>
    </location>
</feature>
<dbReference type="PROSITE" id="PS51257">
    <property type="entry name" value="PROKAR_LIPOPROTEIN"/>
    <property type="match status" value="1"/>
</dbReference>
<gene>
    <name evidence="4" type="ORF">AX760_25025</name>
</gene>
<evidence type="ECO:0000313" key="5">
    <source>
        <dbReference type="Proteomes" id="UP000182661"/>
    </source>
</evidence>
<reference evidence="4 5" key="1">
    <citation type="submission" date="2016-02" db="EMBL/GenBank/DDBJ databases">
        <title>Genome sequencing of a beta-galactosidase producing bacteria Rhizobium sp. 59.</title>
        <authorList>
            <person name="Wang D."/>
            <person name="Kot W."/>
            <person name="Qin Y."/>
            <person name="Hansen L."/>
            <person name="Naqvi K."/>
            <person name="Rensing C."/>
        </authorList>
    </citation>
    <scope>NUCLEOTIDE SEQUENCE [LARGE SCALE GENOMIC DNA]</scope>
    <source>
        <strain evidence="4 5">59</strain>
    </source>
</reference>
<sequence>MKKAVGLRHALWALALTTSMLALAGCVSAVPSAKDTASLAPTAVDAEGSADDMAANGSMEDQQVVALGADGQATGGAAANAMMPAGSNDQPASLVLQTSGLKATSSSIYASQVTGPVPGQTAGQIEPSNTTGDTTPLPILETQPGVQPASNSLFQSKQQPVSEPAPLPLEGASNALPAGDQGQQIASAQMIVPDGAAALEMPNAVPLPLSGAAALQGETSGQLHAVHPQQQAAATTQQSASPPASDGTGTEEKDAKPIVTFASLFAGKRKNKNAFDGDRFGKAPPKKTLGQKDVQPKQLASLAYNALPGVRATSMFATVEDAEPAHDDDSGTIQVASLPGLARLAPNGLWLQTEKVETGCFKPGLMQVLKVVENHYGRKVMVTSGLRDLKHNRSAGGRRQSLHTTCAAADIQIPGISKWQLADYLRTIPGRGGVGTYCHTESVHIDIGTQRDWNWRCRRRKG</sequence>
<feature type="region of interest" description="Disordered" evidence="1">
    <location>
        <begin position="220"/>
        <end position="256"/>
    </location>
</feature>
<feature type="region of interest" description="Disordered" evidence="1">
    <location>
        <begin position="273"/>
        <end position="295"/>
    </location>
</feature>
<dbReference type="InterPro" id="IPR013230">
    <property type="entry name" value="Peptidase_M15A_C"/>
</dbReference>
<organism evidence="4 5">
    <name type="scientific">Pararhizobium antarcticum</name>
    <dbReference type="NCBI Taxonomy" id="1798805"/>
    <lineage>
        <taxon>Bacteria</taxon>
        <taxon>Pseudomonadati</taxon>
        <taxon>Pseudomonadota</taxon>
        <taxon>Alphaproteobacteria</taxon>
        <taxon>Hyphomicrobiales</taxon>
        <taxon>Rhizobiaceae</taxon>
        <taxon>Rhizobium/Agrobacterium group</taxon>
        <taxon>Pararhizobium</taxon>
    </lineage>
</organism>
<feature type="compositionally biased region" description="Low complexity" evidence="1">
    <location>
        <begin position="228"/>
        <end position="245"/>
    </location>
</feature>
<comment type="caution">
    <text evidence="4">The sequence shown here is derived from an EMBL/GenBank/DDBJ whole genome shotgun (WGS) entry which is preliminary data.</text>
</comment>
<keyword evidence="2" id="KW-0732">Signal</keyword>
<feature type="compositionally biased region" description="Polar residues" evidence="1">
    <location>
        <begin position="121"/>
        <end position="134"/>
    </location>
</feature>
<evidence type="ECO:0000256" key="1">
    <source>
        <dbReference type="SAM" id="MobiDB-lite"/>
    </source>
</evidence>
<dbReference type="Pfam" id="PF08291">
    <property type="entry name" value="Peptidase_M15_3"/>
    <property type="match status" value="1"/>
</dbReference>
<protein>
    <recommendedName>
        <fullName evidence="3">Peptidase M15A C-terminal domain-containing protein</fullName>
    </recommendedName>
</protein>
<dbReference type="OrthoDB" id="5418604at2"/>
<name>A0A657LYT5_9HYPH</name>
<feature type="region of interest" description="Disordered" evidence="1">
    <location>
        <begin position="112"/>
        <end position="179"/>
    </location>
</feature>
<keyword evidence="5" id="KW-1185">Reference proteome</keyword>
<dbReference type="Gene3D" id="3.30.1380.10">
    <property type="match status" value="1"/>
</dbReference>
<evidence type="ECO:0000259" key="3">
    <source>
        <dbReference type="Pfam" id="PF08291"/>
    </source>
</evidence>